<keyword evidence="1" id="KW-0547">Nucleotide-binding</keyword>
<dbReference type="PANTHER" id="PTHR23115">
    <property type="entry name" value="TRANSLATION FACTOR"/>
    <property type="match status" value="1"/>
</dbReference>
<dbReference type="InterPro" id="IPR027417">
    <property type="entry name" value="P-loop_NTPase"/>
</dbReference>
<dbReference type="Pfam" id="PF00009">
    <property type="entry name" value="GTP_EFTU"/>
    <property type="match status" value="1"/>
</dbReference>
<reference evidence="4 5" key="1">
    <citation type="submission" date="2021-06" db="EMBL/GenBank/DDBJ databases">
        <authorList>
            <person name="Palmer J.M."/>
        </authorList>
    </citation>
    <scope>NUCLEOTIDE SEQUENCE [LARGE SCALE GENOMIC DNA]</scope>
    <source>
        <strain evidence="4 5">XC_2019</strain>
        <tissue evidence="4">Muscle</tissue>
    </source>
</reference>
<protein>
    <submittedName>
        <fullName evidence="4">Eukaryotic peptide chain release factor GTP-binding subunit ERF3A</fullName>
    </submittedName>
</protein>
<feature type="domain" description="Tr-type G" evidence="3">
    <location>
        <begin position="13"/>
        <end position="69"/>
    </location>
</feature>
<accession>A0ABV0Q9L8</accession>
<evidence type="ECO:0000313" key="4">
    <source>
        <dbReference type="EMBL" id="MEQ2192494.1"/>
    </source>
</evidence>
<sequence length="99" mass="11018">MVEHDCCRYLSWALDTNQEERDKGKTVEVGRAYFETEKKHFTILDAPGHKSFVPNMIGGASQADLAVLLLPPELWILQSHHGPIGLGGPPCLGNFCKER</sequence>
<evidence type="ECO:0000313" key="5">
    <source>
        <dbReference type="Proteomes" id="UP001434883"/>
    </source>
</evidence>
<organism evidence="4 5">
    <name type="scientific">Xenoophorus captivus</name>
    <dbReference type="NCBI Taxonomy" id="1517983"/>
    <lineage>
        <taxon>Eukaryota</taxon>
        <taxon>Metazoa</taxon>
        <taxon>Chordata</taxon>
        <taxon>Craniata</taxon>
        <taxon>Vertebrata</taxon>
        <taxon>Euteleostomi</taxon>
        <taxon>Actinopterygii</taxon>
        <taxon>Neopterygii</taxon>
        <taxon>Teleostei</taxon>
        <taxon>Neoteleostei</taxon>
        <taxon>Acanthomorphata</taxon>
        <taxon>Ovalentaria</taxon>
        <taxon>Atherinomorphae</taxon>
        <taxon>Cyprinodontiformes</taxon>
        <taxon>Goodeidae</taxon>
        <taxon>Xenoophorus</taxon>
    </lineage>
</organism>
<dbReference type="SUPFAM" id="SSF52540">
    <property type="entry name" value="P-loop containing nucleoside triphosphate hydrolases"/>
    <property type="match status" value="1"/>
</dbReference>
<dbReference type="Gene3D" id="3.40.50.300">
    <property type="entry name" value="P-loop containing nucleotide triphosphate hydrolases"/>
    <property type="match status" value="1"/>
</dbReference>
<comment type="caution">
    <text evidence="4">The sequence shown here is derived from an EMBL/GenBank/DDBJ whole genome shotgun (WGS) entry which is preliminary data.</text>
</comment>
<gene>
    <name evidence="4" type="primary">GSPT1_1</name>
    <name evidence="4" type="ORF">XENOCAPTIV_012498</name>
</gene>
<name>A0ABV0Q9L8_9TELE</name>
<dbReference type="Proteomes" id="UP001434883">
    <property type="component" value="Unassembled WGS sequence"/>
</dbReference>
<dbReference type="PRINTS" id="PR00315">
    <property type="entry name" value="ELONGATNFCT"/>
</dbReference>
<evidence type="ECO:0000256" key="2">
    <source>
        <dbReference type="ARBA" id="ARBA00023134"/>
    </source>
</evidence>
<keyword evidence="2" id="KW-0342">GTP-binding</keyword>
<dbReference type="InterPro" id="IPR050100">
    <property type="entry name" value="TRAFAC_GTPase_members"/>
</dbReference>
<keyword evidence="5" id="KW-1185">Reference proteome</keyword>
<proteinExistence type="predicted"/>
<dbReference type="PROSITE" id="PS00301">
    <property type="entry name" value="G_TR_1"/>
    <property type="match status" value="1"/>
</dbReference>
<evidence type="ECO:0000259" key="3">
    <source>
        <dbReference type="Pfam" id="PF00009"/>
    </source>
</evidence>
<dbReference type="InterPro" id="IPR031157">
    <property type="entry name" value="G_TR_CS"/>
</dbReference>
<dbReference type="InterPro" id="IPR000795">
    <property type="entry name" value="T_Tr_GTP-bd_dom"/>
</dbReference>
<evidence type="ECO:0000256" key="1">
    <source>
        <dbReference type="ARBA" id="ARBA00022741"/>
    </source>
</evidence>
<dbReference type="EMBL" id="JAHRIN010002628">
    <property type="protein sequence ID" value="MEQ2192494.1"/>
    <property type="molecule type" value="Genomic_DNA"/>
</dbReference>